<proteinExistence type="inferred from homology"/>
<accession>A0A6M8J294</accession>
<organism evidence="10 11">
    <name type="scientific">Berryella wangjianweii</name>
    <dbReference type="NCBI Taxonomy" id="2734634"/>
    <lineage>
        <taxon>Bacteria</taxon>
        <taxon>Bacillati</taxon>
        <taxon>Actinomycetota</taxon>
        <taxon>Coriobacteriia</taxon>
        <taxon>Eggerthellales</taxon>
        <taxon>Eggerthellaceae</taxon>
        <taxon>Berryella</taxon>
    </lineage>
</organism>
<evidence type="ECO:0000313" key="11">
    <source>
        <dbReference type="Proteomes" id="UP000503297"/>
    </source>
</evidence>
<keyword evidence="6 9" id="KW-0472">Membrane</keyword>
<gene>
    <name evidence="10" type="ORF">HLV38_05915</name>
</gene>
<dbReference type="AlphaFoldDB" id="A0A6M8J294"/>
<dbReference type="Proteomes" id="UP000503297">
    <property type="component" value="Chromosome"/>
</dbReference>
<dbReference type="GO" id="GO:0005886">
    <property type="term" value="C:plasma membrane"/>
    <property type="evidence" value="ECO:0007669"/>
    <property type="project" value="UniProtKB-SubCell"/>
</dbReference>
<name>A0A6M8J294_9ACTN</name>
<dbReference type="EMBL" id="CP053716">
    <property type="protein sequence ID" value="QKF07697.1"/>
    <property type="molecule type" value="Genomic_DNA"/>
</dbReference>
<reference evidence="11" key="1">
    <citation type="submission" date="2020-05" db="EMBL/GenBank/DDBJ databases">
        <title>Novel species in genus Nocardioides.</title>
        <authorList>
            <person name="Zhang G."/>
        </authorList>
    </citation>
    <scope>NUCLEOTIDE SEQUENCE [LARGE SCALE GENOMIC DNA]</scope>
    <source>
        <strain evidence="11">zg-1050</strain>
    </source>
</reference>
<keyword evidence="5 9" id="KW-1133">Transmembrane helix</keyword>
<evidence type="ECO:0000313" key="10">
    <source>
        <dbReference type="EMBL" id="QKF07697.1"/>
    </source>
</evidence>
<dbReference type="Gene3D" id="1.10.3730.20">
    <property type="match status" value="1"/>
</dbReference>
<evidence type="ECO:0000256" key="9">
    <source>
        <dbReference type="SAM" id="Phobius"/>
    </source>
</evidence>
<dbReference type="InterPro" id="IPR045324">
    <property type="entry name" value="Small_multidrug_res"/>
</dbReference>
<evidence type="ECO:0000256" key="3">
    <source>
        <dbReference type="ARBA" id="ARBA00022475"/>
    </source>
</evidence>
<protein>
    <submittedName>
        <fullName evidence="10">Multidrug efflux SMR transporter</fullName>
    </submittedName>
</protein>
<dbReference type="PANTHER" id="PTHR30561:SF1">
    <property type="entry name" value="MULTIDRUG TRANSPORTER EMRE"/>
    <property type="match status" value="1"/>
</dbReference>
<evidence type="ECO:0000256" key="2">
    <source>
        <dbReference type="ARBA" id="ARBA00022448"/>
    </source>
</evidence>
<dbReference type="PANTHER" id="PTHR30561">
    <property type="entry name" value="SMR FAMILY PROTON-DEPENDENT DRUG EFFLUX TRANSPORTER SUGE"/>
    <property type="match status" value="1"/>
</dbReference>
<evidence type="ECO:0000256" key="6">
    <source>
        <dbReference type="ARBA" id="ARBA00023136"/>
    </source>
</evidence>
<dbReference type="RefSeq" id="WP_173165054.1">
    <property type="nucleotide sequence ID" value="NZ_CP053716.1"/>
</dbReference>
<dbReference type="GO" id="GO:0022857">
    <property type="term" value="F:transmembrane transporter activity"/>
    <property type="evidence" value="ECO:0007669"/>
    <property type="project" value="InterPro"/>
</dbReference>
<dbReference type="Pfam" id="PF00893">
    <property type="entry name" value="Multi_Drug_Res"/>
    <property type="match status" value="1"/>
</dbReference>
<evidence type="ECO:0000256" key="8">
    <source>
        <dbReference type="SAM" id="MobiDB-lite"/>
    </source>
</evidence>
<keyword evidence="3" id="KW-1003">Cell membrane</keyword>
<dbReference type="InterPro" id="IPR000390">
    <property type="entry name" value="Small_drug/metabolite_transptr"/>
</dbReference>
<feature type="transmembrane region" description="Helical" evidence="9">
    <location>
        <begin position="89"/>
        <end position="107"/>
    </location>
</feature>
<dbReference type="InterPro" id="IPR037185">
    <property type="entry name" value="EmrE-like"/>
</dbReference>
<evidence type="ECO:0000256" key="1">
    <source>
        <dbReference type="ARBA" id="ARBA00004651"/>
    </source>
</evidence>
<evidence type="ECO:0000256" key="5">
    <source>
        <dbReference type="ARBA" id="ARBA00022989"/>
    </source>
</evidence>
<dbReference type="SUPFAM" id="SSF103481">
    <property type="entry name" value="Multidrug resistance efflux transporter EmrE"/>
    <property type="match status" value="1"/>
</dbReference>
<dbReference type="KEGG" id="bwa:HLV38_05915"/>
<comment type="subcellular location">
    <subcellularLocation>
        <location evidence="1 7">Cell membrane</location>
        <topology evidence="1 7">Multi-pass membrane protein</topology>
    </subcellularLocation>
</comment>
<evidence type="ECO:0000256" key="4">
    <source>
        <dbReference type="ARBA" id="ARBA00022692"/>
    </source>
</evidence>
<feature type="transmembrane region" description="Helical" evidence="9">
    <location>
        <begin position="62"/>
        <end position="83"/>
    </location>
</feature>
<sequence>MSAVAKSWVLLAGAIVLELISTTSLKLSNGFTEPAFTTVVIVGYALCFTLFSFALRHLPLGLSYGIWGGLGTVGTAVIGMLAFGETLTALTGLGMALVIGGVALMSAGERQPGDRTDAAGAACEAGDGGPA</sequence>
<keyword evidence="4 7" id="KW-0812">Transmembrane</keyword>
<comment type="similarity">
    <text evidence="7">Belongs to the drug/metabolite transporter (DMT) superfamily. Small multidrug resistance (SMR) (TC 2.A.7.1) family.</text>
</comment>
<feature type="transmembrane region" description="Helical" evidence="9">
    <location>
        <begin position="35"/>
        <end position="55"/>
    </location>
</feature>
<keyword evidence="2" id="KW-0813">Transport</keyword>
<keyword evidence="11" id="KW-1185">Reference proteome</keyword>
<evidence type="ECO:0000256" key="7">
    <source>
        <dbReference type="RuleBase" id="RU003942"/>
    </source>
</evidence>
<feature type="region of interest" description="Disordered" evidence="8">
    <location>
        <begin position="111"/>
        <end position="131"/>
    </location>
</feature>